<evidence type="ECO:0000256" key="8">
    <source>
        <dbReference type="ARBA" id="ARBA00023015"/>
    </source>
</evidence>
<evidence type="ECO:0000256" key="11">
    <source>
        <dbReference type="RuleBase" id="RU364033"/>
    </source>
</evidence>
<keyword evidence="10 11" id="KW-0539">Nucleus</keyword>
<keyword evidence="13" id="KW-1185">Reference proteome</keyword>
<dbReference type="Gene3D" id="2.20.25.190">
    <property type="match status" value="1"/>
</dbReference>
<dbReference type="GO" id="GO:0000993">
    <property type="term" value="F:RNA polymerase II complex binding"/>
    <property type="evidence" value="ECO:0007669"/>
    <property type="project" value="TreeGrafter"/>
</dbReference>
<reference evidence="12" key="2">
    <citation type="submission" date="2014-03" db="EMBL/GenBank/DDBJ databases">
        <title>The whipworm genome and dual-species transcriptomics of an intimate host-pathogen interaction.</title>
        <authorList>
            <person name="Foth B.J."/>
            <person name="Tsai I.J."/>
            <person name="Reid A.J."/>
            <person name="Bancroft A.J."/>
            <person name="Nichol S."/>
            <person name="Tracey A."/>
            <person name="Holroyd N."/>
            <person name="Cotton J.A."/>
            <person name="Stanley E.J."/>
            <person name="Zarowiecki M."/>
            <person name="Liu J.Z."/>
            <person name="Huckvale T."/>
            <person name="Cooper P.J."/>
            <person name="Grencis R.K."/>
            <person name="Berriman M."/>
        </authorList>
    </citation>
    <scope>NUCLEOTIDE SEQUENCE [LARGE SCALE GENOMIC DNA]</scope>
</reference>
<dbReference type="SUPFAM" id="SSF57783">
    <property type="entry name" value="Zinc beta-ribbon"/>
    <property type="match status" value="1"/>
</dbReference>
<evidence type="ECO:0000256" key="10">
    <source>
        <dbReference type="ARBA" id="ARBA00023242"/>
    </source>
</evidence>
<organism evidence="12 13">
    <name type="scientific">Trichuris trichiura</name>
    <name type="common">Whipworm</name>
    <name type="synonym">Trichocephalus trichiurus</name>
    <dbReference type="NCBI Taxonomy" id="36087"/>
    <lineage>
        <taxon>Eukaryota</taxon>
        <taxon>Metazoa</taxon>
        <taxon>Ecdysozoa</taxon>
        <taxon>Nematoda</taxon>
        <taxon>Enoplea</taxon>
        <taxon>Dorylaimia</taxon>
        <taxon>Trichinellida</taxon>
        <taxon>Trichuridae</taxon>
        <taxon>Trichuris</taxon>
    </lineage>
</organism>
<comment type="function">
    <text evidence="1 11">Transcription elongation factor implicated in the maintenance of proper chromatin structure in actively transcribed regions.</text>
</comment>
<dbReference type="GO" id="GO:0008023">
    <property type="term" value="C:transcription elongation factor complex"/>
    <property type="evidence" value="ECO:0007669"/>
    <property type="project" value="TreeGrafter"/>
</dbReference>
<dbReference type="InterPro" id="IPR038567">
    <property type="entry name" value="T_Elf1_sf"/>
</dbReference>
<proteinExistence type="inferred from homology"/>
<dbReference type="GO" id="GO:0008270">
    <property type="term" value="F:zinc ion binding"/>
    <property type="evidence" value="ECO:0007669"/>
    <property type="project" value="UniProtKB-KW"/>
</dbReference>
<protein>
    <recommendedName>
        <fullName evidence="4 11">Transcription elongation factor 1 homolog</fullName>
    </recommendedName>
</protein>
<accession>A0A077Z421</accession>
<dbReference type="Pfam" id="PF05129">
    <property type="entry name" value="Zn_ribbon_Elf1"/>
    <property type="match status" value="1"/>
</dbReference>
<reference evidence="12" key="1">
    <citation type="submission" date="2014-01" db="EMBL/GenBank/DDBJ databases">
        <authorList>
            <person name="Aslett M."/>
        </authorList>
    </citation>
    <scope>NUCLEOTIDE SEQUENCE</scope>
</reference>
<evidence type="ECO:0000256" key="4">
    <source>
        <dbReference type="ARBA" id="ARBA00014973"/>
    </source>
</evidence>
<dbReference type="GO" id="GO:0006368">
    <property type="term" value="P:transcription elongation by RNA polymerase II"/>
    <property type="evidence" value="ECO:0007669"/>
    <property type="project" value="TreeGrafter"/>
</dbReference>
<evidence type="ECO:0000256" key="5">
    <source>
        <dbReference type="ARBA" id="ARBA00022723"/>
    </source>
</evidence>
<dbReference type="PANTHER" id="PTHR20934">
    <property type="entry name" value="TRANSCRIPTION ELONGATION FACTOR 1 HOMOLOG"/>
    <property type="match status" value="1"/>
</dbReference>
<evidence type="ECO:0000256" key="2">
    <source>
        <dbReference type="ARBA" id="ARBA00004123"/>
    </source>
</evidence>
<evidence type="ECO:0000256" key="7">
    <source>
        <dbReference type="ARBA" id="ARBA00022833"/>
    </source>
</evidence>
<dbReference type="EMBL" id="HG805906">
    <property type="protein sequence ID" value="CDW54579.1"/>
    <property type="molecule type" value="Genomic_DNA"/>
</dbReference>
<dbReference type="Proteomes" id="UP000030665">
    <property type="component" value="Unassembled WGS sequence"/>
</dbReference>
<dbReference type="InterPro" id="IPR007808">
    <property type="entry name" value="Elf1"/>
</dbReference>
<keyword evidence="6 11" id="KW-0863">Zinc-finger</keyword>
<dbReference type="OrthoDB" id="445983at2759"/>
<dbReference type="STRING" id="36087.A0A077Z421"/>
<keyword evidence="7 11" id="KW-0862">Zinc</keyword>
<dbReference type="FunFam" id="2.20.25.190:FF:000001">
    <property type="entry name" value="Transcription elongation factor 1 homolog"/>
    <property type="match status" value="1"/>
</dbReference>
<evidence type="ECO:0000256" key="3">
    <source>
        <dbReference type="ARBA" id="ARBA00009730"/>
    </source>
</evidence>
<evidence type="ECO:0000313" key="12">
    <source>
        <dbReference type="EMBL" id="CDW54579.1"/>
    </source>
</evidence>
<evidence type="ECO:0000256" key="9">
    <source>
        <dbReference type="ARBA" id="ARBA00023163"/>
    </source>
</evidence>
<sequence length="84" mass="9884">MGRRKSRRKTIPKLSTARRQLDTVFNCPFCNHEKSCEAVMDRNRNVGRIECRVCRESFQADINYLTEPVDVYSEWIDACERANV</sequence>
<comment type="subcellular location">
    <subcellularLocation>
        <location evidence="2 11">Nucleus</location>
    </subcellularLocation>
</comment>
<evidence type="ECO:0000256" key="6">
    <source>
        <dbReference type="ARBA" id="ARBA00022771"/>
    </source>
</evidence>
<gene>
    <name evidence="12" type="ORF">TTRE_0000284901</name>
</gene>
<evidence type="ECO:0000313" key="13">
    <source>
        <dbReference type="Proteomes" id="UP000030665"/>
    </source>
</evidence>
<evidence type="ECO:0000256" key="1">
    <source>
        <dbReference type="ARBA" id="ARBA00003357"/>
    </source>
</evidence>
<comment type="similarity">
    <text evidence="3 11">Belongs to the ELOF1 family.</text>
</comment>
<keyword evidence="5 11" id="KW-0479">Metal-binding</keyword>
<name>A0A077Z421_TRITR</name>
<keyword evidence="9 11" id="KW-0804">Transcription</keyword>
<keyword evidence="8 11" id="KW-0805">Transcription regulation</keyword>
<dbReference type="PANTHER" id="PTHR20934:SF0">
    <property type="entry name" value="TRANSCRIPTION ELONGATION FACTOR 1 HOMOLOG"/>
    <property type="match status" value="1"/>
</dbReference>
<dbReference type="AlphaFoldDB" id="A0A077Z421"/>